<evidence type="ECO:0000313" key="4">
    <source>
        <dbReference type="EMBL" id="KAF5327226.1"/>
    </source>
</evidence>
<evidence type="ECO:0000313" key="5">
    <source>
        <dbReference type="Proteomes" id="UP000567179"/>
    </source>
</evidence>
<organism evidence="4 5">
    <name type="scientific">Psilocybe cf. subviscida</name>
    <dbReference type="NCBI Taxonomy" id="2480587"/>
    <lineage>
        <taxon>Eukaryota</taxon>
        <taxon>Fungi</taxon>
        <taxon>Dikarya</taxon>
        <taxon>Basidiomycota</taxon>
        <taxon>Agaricomycotina</taxon>
        <taxon>Agaricomycetes</taxon>
        <taxon>Agaricomycetidae</taxon>
        <taxon>Agaricales</taxon>
        <taxon>Agaricineae</taxon>
        <taxon>Strophariaceae</taxon>
        <taxon>Psilocybe</taxon>
    </lineage>
</organism>
<dbReference type="PANTHER" id="PTHR28241">
    <property type="entry name" value="MITOCHONDRIAL IMPORT PROTEIN 1"/>
    <property type="match status" value="1"/>
</dbReference>
<keyword evidence="3" id="KW-1133">Transmembrane helix</keyword>
<dbReference type="GO" id="GO:0070096">
    <property type="term" value="P:mitochondrial outer membrane translocase complex assembly"/>
    <property type="evidence" value="ECO:0007669"/>
    <property type="project" value="TreeGrafter"/>
</dbReference>
<dbReference type="Pfam" id="PF08219">
    <property type="entry name" value="TOM13"/>
    <property type="match status" value="1"/>
</dbReference>
<keyword evidence="3" id="KW-0812">Transmembrane</keyword>
<dbReference type="GO" id="GO:0005741">
    <property type="term" value="C:mitochondrial outer membrane"/>
    <property type="evidence" value="ECO:0007669"/>
    <property type="project" value="InterPro"/>
</dbReference>
<proteinExistence type="predicted"/>
<sequence>MSAASDSQAFDLLESALDQAFSAPPALQPNTPAAANSSAASMHVEASVESLESSVSDDSWKAEYDAQVQSWRAQSAEAREKAEKERLKWEAIRAIEREEAAKRRAAGFVDEPVVNPAGPSHMTSEMWESVGAISAATTAASSTPAELVDLDPIGAPQPPPVPKTQRTTPEELHKWQNVSYPSLTFPEKLDPPSHPAPQPAPVAVSVSTAIFDSTLSTRTRVTAVFSALAVNLLLPFVNGVMLGFGEIFAKNVVMGWFGWKAPSVANVGLRSARGERRRNL</sequence>
<keyword evidence="5" id="KW-1185">Reference proteome</keyword>
<evidence type="ECO:0000256" key="2">
    <source>
        <dbReference type="SAM" id="MobiDB-lite"/>
    </source>
</evidence>
<feature type="coiled-coil region" evidence="1">
    <location>
        <begin position="61"/>
        <end position="88"/>
    </location>
</feature>
<feature type="transmembrane region" description="Helical" evidence="3">
    <location>
        <begin position="223"/>
        <end position="244"/>
    </location>
</feature>
<feature type="compositionally biased region" description="Low complexity" evidence="2">
    <location>
        <begin position="33"/>
        <end position="57"/>
    </location>
</feature>
<dbReference type="InterPro" id="IPR013262">
    <property type="entry name" value="OMP_MIM1/TOM13_mt"/>
</dbReference>
<keyword evidence="3" id="KW-0472">Membrane</keyword>
<gene>
    <name evidence="4" type="ORF">D9619_004910</name>
</gene>
<evidence type="ECO:0000256" key="1">
    <source>
        <dbReference type="SAM" id="Coils"/>
    </source>
</evidence>
<accession>A0A8H5BQJ9</accession>
<reference evidence="4 5" key="1">
    <citation type="journal article" date="2020" name="ISME J.">
        <title>Uncovering the hidden diversity of litter-decomposition mechanisms in mushroom-forming fungi.</title>
        <authorList>
            <person name="Floudas D."/>
            <person name="Bentzer J."/>
            <person name="Ahren D."/>
            <person name="Johansson T."/>
            <person name="Persson P."/>
            <person name="Tunlid A."/>
        </authorList>
    </citation>
    <scope>NUCLEOTIDE SEQUENCE [LARGE SCALE GENOMIC DNA]</scope>
    <source>
        <strain evidence="4 5">CBS 101986</strain>
    </source>
</reference>
<feature type="region of interest" description="Disordered" evidence="2">
    <location>
        <begin position="23"/>
        <end position="58"/>
    </location>
</feature>
<name>A0A8H5BQJ9_9AGAR</name>
<keyword evidence="1" id="KW-0175">Coiled coil</keyword>
<dbReference type="PANTHER" id="PTHR28241:SF1">
    <property type="entry name" value="MITOCHONDRIAL IMPORT PROTEIN 1"/>
    <property type="match status" value="1"/>
</dbReference>
<feature type="region of interest" description="Disordered" evidence="2">
    <location>
        <begin position="151"/>
        <end position="170"/>
    </location>
</feature>
<dbReference type="EMBL" id="JAACJJ010000014">
    <property type="protein sequence ID" value="KAF5327226.1"/>
    <property type="molecule type" value="Genomic_DNA"/>
</dbReference>
<dbReference type="GO" id="GO:0045040">
    <property type="term" value="P:protein insertion into mitochondrial outer membrane"/>
    <property type="evidence" value="ECO:0007669"/>
    <property type="project" value="TreeGrafter"/>
</dbReference>
<protein>
    <recommendedName>
        <fullName evidence="6">Mitochondrial import protein 1</fullName>
    </recommendedName>
</protein>
<evidence type="ECO:0008006" key="6">
    <source>
        <dbReference type="Google" id="ProtNLM"/>
    </source>
</evidence>
<dbReference type="AlphaFoldDB" id="A0A8H5BQJ9"/>
<dbReference type="OrthoDB" id="5529571at2759"/>
<comment type="caution">
    <text evidence="4">The sequence shown here is derived from an EMBL/GenBank/DDBJ whole genome shotgun (WGS) entry which is preliminary data.</text>
</comment>
<evidence type="ECO:0000256" key="3">
    <source>
        <dbReference type="SAM" id="Phobius"/>
    </source>
</evidence>
<dbReference type="CDD" id="cd22249">
    <property type="entry name" value="UDM1_RNF168_RNF169-like"/>
    <property type="match status" value="1"/>
</dbReference>
<dbReference type="Proteomes" id="UP000567179">
    <property type="component" value="Unassembled WGS sequence"/>
</dbReference>